<evidence type="ECO:0000256" key="16">
    <source>
        <dbReference type="ARBA" id="ARBA00048803"/>
    </source>
</evidence>
<evidence type="ECO:0000256" key="10">
    <source>
        <dbReference type="ARBA" id="ARBA00032182"/>
    </source>
</evidence>
<dbReference type="GO" id="GO:0030184">
    <property type="term" value="F:nitric oxide transmembrane transporter activity"/>
    <property type="evidence" value="ECO:0007669"/>
    <property type="project" value="Ensembl"/>
</dbReference>
<dbReference type="GO" id="GO:0071300">
    <property type="term" value="P:cellular response to retinoic acid"/>
    <property type="evidence" value="ECO:0007669"/>
    <property type="project" value="Ensembl"/>
</dbReference>
<dbReference type="GO" id="GO:0070301">
    <property type="term" value="P:cellular response to hydrogen peroxide"/>
    <property type="evidence" value="ECO:0007669"/>
    <property type="project" value="Ensembl"/>
</dbReference>
<dbReference type="GO" id="GO:0071456">
    <property type="term" value="P:cellular response to hypoxia"/>
    <property type="evidence" value="ECO:0007669"/>
    <property type="project" value="Ensembl"/>
</dbReference>
<dbReference type="FunFam" id="1.20.1080.10:FF:000012">
    <property type="entry name" value="Aquaporin-1"/>
    <property type="match status" value="1"/>
</dbReference>
<reference evidence="22" key="2">
    <citation type="submission" date="2025-08" db="UniProtKB">
        <authorList>
            <consortium name="Ensembl"/>
        </authorList>
    </citation>
    <scope>IDENTIFICATION</scope>
</reference>
<dbReference type="PANTHER" id="PTHR19139">
    <property type="entry name" value="AQUAPORIN TRANSPORTER"/>
    <property type="match status" value="1"/>
</dbReference>
<evidence type="ECO:0000313" key="23">
    <source>
        <dbReference type="Proteomes" id="UP000008912"/>
    </source>
</evidence>
<comment type="catalytic activity">
    <reaction evidence="13">
        <text>CO2(out) = CO2(in)</text>
        <dbReference type="Rhea" id="RHEA:74891"/>
        <dbReference type="ChEBI" id="CHEBI:16526"/>
    </reaction>
</comment>
<dbReference type="GO" id="GO:0035379">
    <property type="term" value="F:carbon dioxide transmembrane transporter activity"/>
    <property type="evidence" value="ECO:0007669"/>
    <property type="project" value="Ensembl"/>
</dbReference>
<dbReference type="GO" id="GO:0170014">
    <property type="term" value="C:ankyrin-1 complex"/>
    <property type="evidence" value="ECO:0007669"/>
    <property type="project" value="Ensembl"/>
</dbReference>
<dbReference type="GO" id="GO:0019934">
    <property type="term" value="P:cGMP-mediated signaling"/>
    <property type="evidence" value="ECO:0007669"/>
    <property type="project" value="Ensembl"/>
</dbReference>
<comment type="catalytic activity">
    <reaction evidence="14">
        <text>Na(+)(in) = Na(+)(out)</text>
        <dbReference type="Rhea" id="RHEA:34963"/>
        <dbReference type="ChEBI" id="CHEBI:29101"/>
    </reaction>
</comment>
<evidence type="ECO:0000256" key="11">
    <source>
        <dbReference type="ARBA" id="ARBA00034430"/>
    </source>
</evidence>
<dbReference type="GO" id="GO:0005223">
    <property type="term" value="F:intracellularly cGMP-activated cation channel activity"/>
    <property type="evidence" value="ECO:0007669"/>
    <property type="project" value="Ensembl"/>
</dbReference>
<dbReference type="GO" id="GO:0046878">
    <property type="term" value="P:positive regulation of saliva secretion"/>
    <property type="evidence" value="ECO:0007669"/>
    <property type="project" value="Ensembl"/>
</dbReference>
<evidence type="ECO:0000256" key="1">
    <source>
        <dbReference type="ARBA" id="ARBA00004651"/>
    </source>
</evidence>
<dbReference type="GO" id="GO:0034644">
    <property type="term" value="P:cellular response to UV"/>
    <property type="evidence" value="ECO:0007669"/>
    <property type="project" value="Ensembl"/>
</dbReference>
<dbReference type="GO" id="GO:0005737">
    <property type="term" value="C:cytoplasm"/>
    <property type="evidence" value="ECO:0007669"/>
    <property type="project" value="Ensembl"/>
</dbReference>
<evidence type="ECO:0000256" key="14">
    <source>
        <dbReference type="ARBA" id="ARBA00036239"/>
    </source>
</evidence>
<keyword evidence="7 21" id="KW-1133">Transmembrane helix</keyword>
<dbReference type="GO" id="GO:0048146">
    <property type="term" value="P:positive regulation of fibroblast proliferation"/>
    <property type="evidence" value="ECO:0007669"/>
    <property type="project" value="Ensembl"/>
</dbReference>
<dbReference type="GO" id="GO:0048593">
    <property type="term" value="P:camera-type eye morphogenesis"/>
    <property type="evidence" value="ECO:0007669"/>
    <property type="project" value="Ensembl"/>
</dbReference>
<keyword evidence="6" id="KW-0677">Repeat</keyword>
<comment type="catalytic activity">
    <reaction evidence="12">
        <text>H2O(in) = H2O(out)</text>
        <dbReference type="Rhea" id="RHEA:29667"/>
        <dbReference type="ChEBI" id="CHEBI:15377"/>
    </reaction>
</comment>
<gene>
    <name evidence="22" type="primary">AQP1</name>
</gene>
<evidence type="ECO:0000256" key="9">
    <source>
        <dbReference type="ARBA" id="ARBA00023180"/>
    </source>
</evidence>
<feature type="transmembrane region" description="Helical" evidence="21">
    <location>
        <begin position="180"/>
        <end position="198"/>
    </location>
</feature>
<keyword evidence="23" id="KW-1185">Reference proteome</keyword>
<dbReference type="SUPFAM" id="SSF81338">
    <property type="entry name" value="Aquaporin-like"/>
    <property type="match status" value="1"/>
</dbReference>
<dbReference type="InParanoid" id="A0A7N5JR98"/>
<dbReference type="GO" id="GO:0071549">
    <property type="term" value="P:cellular response to dexamethasone stimulus"/>
    <property type="evidence" value="ECO:0007669"/>
    <property type="project" value="Ensembl"/>
</dbReference>
<evidence type="ECO:0000256" key="18">
    <source>
        <dbReference type="ARBA" id="ARBA00049627"/>
    </source>
</evidence>
<protein>
    <recommendedName>
        <fullName evidence="3">Aquaporin-1</fullName>
    </recommendedName>
    <alternativeName>
        <fullName evidence="10">Aquaporin-CHIP</fullName>
    </alternativeName>
</protein>
<dbReference type="GO" id="GO:0071288">
    <property type="term" value="P:cellular response to mercury ion"/>
    <property type="evidence" value="ECO:0007669"/>
    <property type="project" value="Ensembl"/>
</dbReference>
<evidence type="ECO:0000256" key="4">
    <source>
        <dbReference type="ARBA" id="ARBA00022448"/>
    </source>
</evidence>
<dbReference type="GO" id="GO:0010761">
    <property type="term" value="P:fibroblast migration"/>
    <property type="evidence" value="ECO:0007669"/>
    <property type="project" value="Ensembl"/>
</dbReference>
<dbReference type="GO" id="GO:0071472">
    <property type="term" value="P:cellular response to salt stress"/>
    <property type="evidence" value="ECO:0007669"/>
    <property type="project" value="Ensembl"/>
</dbReference>
<keyword evidence="8 21" id="KW-0472">Membrane</keyword>
<dbReference type="PROSITE" id="PS00221">
    <property type="entry name" value="MIP"/>
    <property type="match status" value="1"/>
</dbReference>
<dbReference type="GO" id="GO:0010763">
    <property type="term" value="P:positive regulation of fibroblast migration"/>
    <property type="evidence" value="ECO:0007669"/>
    <property type="project" value="Ensembl"/>
</dbReference>
<dbReference type="InterPro" id="IPR000425">
    <property type="entry name" value="MIP"/>
</dbReference>
<dbReference type="GO" id="GO:0031526">
    <property type="term" value="C:brush border membrane"/>
    <property type="evidence" value="ECO:0007669"/>
    <property type="project" value="Ensembl"/>
</dbReference>
<dbReference type="CDD" id="cd00333">
    <property type="entry name" value="MIP"/>
    <property type="match status" value="1"/>
</dbReference>
<dbReference type="GO" id="GO:0015250">
    <property type="term" value="F:water channel activity"/>
    <property type="evidence" value="ECO:0007669"/>
    <property type="project" value="Ensembl"/>
</dbReference>
<dbReference type="GO" id="GO:0071732">
    <property type="term" value="P:cellular response to nitric oxide"/>
    <property type="evidence" value="ECO:0007669"/>
    <property type="project" value="Ensembl"/>
</dbReference>
<keyword evidence="9" id="KW-0325">Glycoprotein</keyword>
<keyword evidence="4 20" id="KW-0813">Transport</keyword>
<comment type="catalytic activity">
    <reaction evidence="11">
        <text>K(+)(in) = K(+)(out)</text>
        <dbReference type="Rhea" id="RHEA:29463"/>
        <dbReference type="ChEBI" id="CHEBI:29103"/>
    </reaction>
</comment>
<dbReference type="GO" id="GO:0030157">
    <property type="term" value="P:pancreatic juice secretion"/>
    <property type="evidence" value="ECO:0007669"/>
    <property type="project" value="Ensembl"/>
</dbReference>
<evidence type="ECO:0000256" key="2">
    <source>
        <dbReference type="ARBA" id="ARBA00006175"/>
    </source>
</evidence>
<dbReference type="GeneTree" id="ENSGT00940000157015"/>
<feature type="transmembrane region" description="Helical" evidence="21">
    <location>
        <begin position="251"/>
        <end position="272"/>
    </location>
</feature>
<dbReference type="InterPro" id="IPR023271">
    <property type="entry name" value="Aquaporin-like"/>
</dbReference>
<evidence type="ECO:0000256" key="5">
    <source>
        <dbReference type="ARBA" id="ARBA00022692"/>
    </source>
</evidence>
<dbReference type="GO" id="GO:0072232">
    <property type="term" value="P:metanephric proximal convoluted tubule segment 2 development"/>
    <property type="evidence" value="ECO:0007669"/>
    <property type="project" value="Ensembl"/>
</dbReference>
<dbReference type="NCBIfam" id="TIGR00861">
    <property type="entry name" value="MIP"/>
    <property type="match status" value="1"/>
</dbReference>
<evidence type="ECO:0000256" key="13">
    <source>
        <dbReference type="ARBA" id="ARBA00035761"/>
    </source>
</evidence>
<dbReference type="PRINTS" id="PR02013">
    <property type="entry name" value="AQUAPORIN1"/>
</dbReference>
<comment type="catalytic activity">
    <reaction evidence="17">
        <text>glycerol(in) = glycerol(out)</text>
        <dbReference type="Rhea" id="RHEA:29675"/>
        <dbReference type="ChEBI" id="CHEBI:17754"/>
    </reaction>
</comment>
<dbReference type="GO" id="GO:0042383">
    <property type="term" value="C:sarcolemma"/>
    <property type="evidence" value="ECO:0007669"/>
    <property type="project" value="Ensembl"/>
</dbReference>
<sequence length="310" mass="32688">MEPISMISTHFLVSCLGVHWSPRSCPAPEGRGPLASTYSPTCPARLQLHHPECAHGACGRTRSWAVCIGSALGFNYPVKNNQTAGAAQDNVKVSLAFGLSIATLAQSVGHISGAHLNPAVTLGLLLSCQISILRAVMYIIAQCVGAIVATAILSGITSSLPDNSLGRNELAPGVNPGQGLGIEIIGTLQLVLCVLATTDRRRRDLGGSGPLAIGLSVALGHLLAIDYTGCGINPARSFGSSVITHNFKDHWIFWVGPFIGGALAVLIYDFILAPRSSDLTDRVKVWTSGQVEEYDLDGDDINSRVEMKPK</sequence>
<dbReference type="GO" id="GO:0071280">
    <property type="term" value="P:cellular response to copper ion"/>
    <property type="evidence" value="ECO:0007669"/>
    <property type="project" value="Ensembl"/>
</dbReference>
<dbReference type="GO" id="GO:0008519">
    <property type="term" value="F:ammonium channel activity"/>
    <property type="evidence" value="ECO:0007669"/>
    <property type="project" value="Ensembl"/>
</dbReference>
<comment type="catalytic activity">
    <reaction evidence="15">
        <text>H2O2(out) = H2O2(in)</text>
        <dbReference type="Rhea" id="RHEA:74375"/>
        <dbReference type="ChEBI" id="CHEBI:16240"/>
    </reaction>
</comment>
<comment type="similarity">
    <text evidence="2 20">Belongs to the MIP/aquaporin (TC 1.A.8) family.</text>
</comment>
<evidence type="ECO:0000256" key="6">
    <source>
        <dbReference type="ARBA" id="ARBA00022737"/>
    </source>
</evidence>
<dbReference type="Ensembl" id="ENSAMET00000031361.1">
    <property type="protein sequence ID" value="ENSAMEP00000029275.1"/>
    <property type="gene ID" value="ENSAMEG00000029142.1"/>
</dbReference>
<dbReference type="Pfam" id="PF00230">
    <property type="entry name" value="MIP"/>
    <property type="match status" value="1"/>
</dbReference>
<evidence type="ECO:0000256" key="21">
    <source>
        <dbReference type="SAM" id="Phobius"/>
    </source>
</evidence>
<keyword evidence="5 20" id="KW-0812">Transmembrane</keyword>
<accession>A0A7N5JR98</accession>
<comment type="subunit">
    <text evidence="19">Homotetramer; each monomer provides an independent water pore. Component of the ankyrin-1 complex in the erythrocyte, composed of ANK1, RHCE, RHAG, SLC4A1, EPB42, GYPA, GYPB and AQP1. Interacts with EPHB2; involved in endolymph production in the inner ear. Identified in a complex with STOM. Interacts (via the N-terminal) with ANK1 (via ANK 1-5 repeats). Interacts (via the C-terminal) with EPB42.</text>
</comment>
<evidence type="ECO:0000256" key="17">
    <source>
        <dbReference type="ARBA" id="ARBA00049405"/>
    </source>
</evidence>
<dbReference type="GO" id="GO:0033326">
    <property type="term" value="P:cerebrospinal fluid secretion"/>
    <property type="evidence" value="ECO:0007669"/>
    <property type="project" value="Ensembl"/>
</dbReference>
<dbReference type="GO" id="GO:0070062">
    <property type="term" value="C:extracellular exosome"/>
    <property type="evidence" value="ECO:0007669"/>
    <property type="project" value="Ensembl"/>
</dbReference>
<evidence type="ECO:0000256" key="12">
    <source>
        <dbReference type="ARBA" id="ARBA00034651"/>
    </source>
</evidence>
<dbReference type="GO" id="GO:0044241">
    <property type="term" value="P:lipid digestion"/>
    <property type="evidence" value="ECO:0007669"/>
    <property type="project" value="Ensembl"/>
</dbReference>
<dbReference type="GO" id="GO:0005901">
    <property type="term" value="C:caveola"/>
    <property type="evidence" value="ECO:0007669"/>
    <property type="project" value="Ensembl"/>
</dbReference>
<dbReference type="GO" id="GO:0042802">
    <property type="term" value="F:identical protein binding"/>
    <property type="evidence" value="ECO:0007669"/>
    <property type="project" value="Ensembl"/>
</dbReference>
<feature type="transmembrane region" description="Helical" evidence="21">
    <location>
        <begin position="205"/>
        <end position="225"/>
    </location>
</feature>
<dbReference type="GO" id="GO:0016323">
    <property type="term" value="C:basolateral plasma membrane"/>
    <property type="evidence" value="ECO:0007669"/>
    <property type="project" value="Ensembl"/>
</dbReference>
<dbReference type="InterPro" id="IPR023274">
    <property type="entry name" value="Aquaporin_1"/>
</dbReference>
<feature type="transmembrane region" description="Helical" evidence="21">
    <location>
        <begin position="135"/>
        <end position="160"/>
    </location>
</feature>
<dbReference type="GO" id="GO:0035377">
    <property type="term" value="P:transepithelial water transport"/>
    <property type="evidence" value="ECO:0007669"/>
    <property type="project" value="Ensembl"/>
</dbReference>
<dbReference type="GO" id="GO:0071320">
    <property type="term" value="P:cellular response to cAMP"/>
    <property type="evidence" value="ECO:0007669"/>
    <property type="project" value="Ensembl"/>
</dbReference>
<dbReference type="Proteomes" id="UP000008912">
    <property type="component" value="Unassembled WGS sequence"/>
</dbReference>
<dbReference type="GO" id="GO:0005267">
    <property type="term" value="F:potassium channel activity"/>
    <property type="evidence" value="ECO:0007669"/>
    <property type="project" value="Ensembl"/>
</dbReference>
<dbReference type="GO" id="GO:0043066">
    <property type="term" value="P:negative regulation of apoptotic process"/>
    <property type="evidence" value="ECO:0007669"/>
    <property type="project" value="Ensembl"/>
</dbReference>
<dbReference type="GO" id="GO:0070295">
    <property type="term" value="P:renal water absorption"/>
    <property type="evidence" value="ECO:0007669"/>
    <property type="project" value="Ensembl"/>
</dbReference>
<dbReference type="GO" id="GO:0050829">
    <property type="term" value="P:defense response to Gram-negative bacterium"/>
    <property type="evidence" value="ECO:0007669"/>
    <property type="project" value="Ensembl"/>
</dbReference>
<dbReference type="GO" id="GO:0042060">
    <property type="term" value="P:wound healing"/>
    <property type="evidence" value="ECO:0007669"/>
    <property type="project" value="Ensembl"/>
</dbReference>
<dbReference type="GO" id="GO:0030950">
    <property type="term" value="P:establishment or maintenance of actin cytoskeleton polarity"/>
    <property type="evidence" value="ECO:0007669"/>
    <property type="project" value="Ensembl"/>
</dbReference>
<evidence type="ECO:0000256" key="15">
    <source>
        <dbReference type="ARBA" id="ARBA00047305"/>
    </source>
</evidence>
<dbReference type="GO" id="GO:0051458">
    <property type="term" value="P:corticotropin secretion"/>
    <property type="evidence" value="ECO:0007669"/>
    <property type="project" value="Ensembl"/>
</dbReference>
<evidence type="ECO:0000256" key="20">
    <source>
        <dbReference type="RuleBase" id="RU000477"/>
    </source>
</evidence>
<dbReference type="GO" id="GO:0021670">
    <property type="term" value="P:lateral ventricle development"/>
    <property type="evidence" value="ECO:0007669"/>
    <property type="project" value="Ensembl"/>
</dbReference>
<dbReference type="GO" id="GO:0045766">
    <property type="term" value="P:positive regulation of angiogenesis"/>
    <property type="evidence" value="ECO:0007669"/>
    <property type="project" value="Ensembl"/>
</dbReference>
<dbReference type="GO" id="GO:0030424">
    <property type="term" value="C:axon"/>
    <property type="evidence" value="ECO:0007669"/>
    <property type="project" value="Ensembl"/>
</dbReference>
<dbReference type="Gene3D" id="1.20.1080.10">
    <property type="entry name" value="Glycerol uptake facilitator protein"/>
    <property type="match status" value="1"/>
</dbReference>
<dbReference type="PANTHER" id="PTHR19139:SF161">
    <property type="entry name" value="AQUAPORIN-1"/>
    <property type="match status" value="1"/>
</dbReference>
<dbReference type="GO" id="GO:0033363">
    <property type="term" value="P:secretory granule organization"/>
    <property type="evidence" value="ECO:0007669"/>
    <property type="project" value="Ensembl"/>
</dbReference>
<organism evidence="22 23">
    <name type="scientific">Ailuropoda melanoleuca</name>
    <name type="common">Giant panda</name>
    <dbReference type="NCBI Taxonomy" id="9646"/>
    <lineage>
        <taxon>Eukaryota</taxon>
        <taxon>Metazoa</taxon>
        <taxon>Chordata</taxon>
        <taxon>Craniata</taxon>
        <taxon>Vertebrata</taxon>
        <taxon>Euteleostomi</taxon>
        <taxon>Mammalia</taxon>
        <taxon>Eutheria</taxon>
        <taxon>Laurasiatheria</taxon>
        <taxon>Carnivora</taxon>
        <taxon>Caniformia</taxon>
        <taxon>Ursidae</taxon>
        <taxon>Ailuropoda</taxon>
    </lineage>
</organism>
<comment type="subcellular location">
    <subcellularLocation>
        <location evidence="1">Cell membrane</location>
        <topology evidence="1">Multi-pass membrane protein</topology>
    </subcellularLocation>
</comment>
<proteinExistence type="inferred from homology"/>
<dbReference type="GO" id="GO:0140070">
    <property type="term" value="F:hydrogen peroxide channel activity"/>
    <property type="evidence" value="ECO:0007669"/>
    <property type="project" value="Ensembl"/>
</dbReference>
<name>A0A7N5JR98_AILME</name>
<dbReference type="GO" id="GO:0051649">
    <property type="term" value="P:establishment of localization in cell"/>
    <property type="evidence" value="ECO:0007669"/>
    <property type="project" value="Ensembl"/>
</dbReference>
<evidence type="ECO:0000256" key="19">
    <source>
        <dbReference type="ARBA" id="ARBA00049693"/>
    </source>
</evidence>
<dbReference type="GO" id="GO:0071474">
    <property type="term" value="P:cellular hyperosmotic response"/>
    <property type="evidence" value="ECO:0007669"/>
    <property type="project" value="Ensembl"/>
</dbReference>
<dbReference type="GO" id="GO:0072239">
    <property type="term" value="P:metanephric glomerulus vasculature development"/>
    <property type="evidence" value="ECO:0007669"/>
    <property type="project" value="Ensembl"/>
</dbReference>
<evidence type="ECO:0000256" key="3">
    <source>
        <dbReference type="ARBA" id="ARBA00020966"/>
    </source>
</evidence>
<evidence type="ECO:0000256" key="7">
    <source>
        <dbReference type="ARBA" id="ARBA00022989"/>
    </source>
</evidence>
<dbReference type="GO" id="GO:0071260">
    <property type="term" value="P:cellular response to mechanical stimulus"/>
    <property type="evidence" value="ECO:0007669"/>
    <property type="project" value="Ensembl"/>
</dbReference>
<dbReference type="AlphaFoldDB" id="A0A7N5JR98"/>
<dbReference type="GO" id="GO:0009992">
    <property type="term" value="P:intracellular water homeostasis"/>
    <property type="evidence" value="ECO:0007669"/>
    <property type="project" value="Ensembl"/>
</dbReference>
<dbReference type="GO" id="GO:0019233">
    <property type="term" value="P:sensory perception of pain"/>
    <property type="evidence" value="ECO:0007669"/>
    <property type="project" value="Ensembl"/>
</dbReference>
<dbReference type="GO" id="GO:0046875">
    <property type="term" value="F:ephrin receptor binding"/>
    <property type="evidence" value="ECO:0007669"/>
    <property type="project" value="Ensembl"/>
</dbReference>
<reference evidence="22" key="3">
    <citation type="submission" date="2025-09" db="UniProtKB">
        <authorList>
            <consortium name="Ensembl"/>
        </authorList>
    </citation>
    <scope>IDENTIFICATION</scope>
</reference>
<dbReference type="GO" id="GO:0015168">
    <property type="term" value="F:glycerol transmembrane transporter activity"/>
    <property type="evidence" value="ECO:0007669"/>
    <property type="project" value="Ensembl"/>
</dbReference>
<reference evidence="22 23" key="1">
    <citation type="journal article" date="2010" name="Nature">
        <title>The sequence and de novo assembly of the giant panda genome.</title>
        <authorList>
            <person name="Li R."/>
            <person name="Fan W."/>
            <person name="Tian G."/>
            <person name="Zhu H."/>
            <person name="He L."/>
            <person name="Cai J."/>
            <person name="Huang Q."/>
            <person name="Cai Q."/>
            <person name="Li B."/>
            <person name="Bai Y."/>
            <person name="Zhang Z."/>
            <person name="Zhang Y."/>
            <person name="Wang W."/>
            <person name="Li J."/>
            <person name="Wei F."/>
            <person name="Li H."/>
            <person name="Jian M."/>
            <person name="Li J."/>
            <person name="Zhang Z."/>
            <person name="Nielsen R."/>
            <person name="Li D."/>
            <person name="Gu W."/>
            <person name="Yang Z."/>
            <person name="Xuan Z."/>
            <person name="Ryder O.A."/>
            <person name="Leung F.C."/>
            <person name="Zhou Y."/>
            <person name="Cao J."/>
            <person name="Sun X."/>
            <person name="Fu Y."/>
            <person name="Fang X."/>
            <person name="Guo X."/>
            <person name="Wang B."/>
            <person name="Hou R."/>
            <person name="Shen F."/>
            <person name="Mu B."/>
            <person name="Ni P."/>
            <person name="Lin R."/>
            <person name="Qian W."/>
            <person name="Wang G."/>
            <person name="Yu C."/>
            <person name="Nie W."/>
            <person name="Wang J."/>
            <person name="Wu Z."/>
            <person name="Liang H."/>
            <person name="Min J."/>
            <person name="Wu Q."/>
            <person name="Cheng S."/>
            <person name="Ruan J."/>
            <person name="Wang M."/>
            <person name="Shi Z."/>
            <person name="Wen M."/>
            <person name="Liu B."/>
            <person name="Ren X."/>
            <person name="Zheng H."/>
            <person name="Dong D."/>
            <person name="Cook K."/>
            <person name="Shan G."/>
            <person name="Zhang H."/>
            <person name="Kosiol C."/>
            <person name="Xie X."/>
            <person name="Lu Z."/>
            <person name="Zheng H."/>
            <person name="Li Y."/>
            <person name="Steiner C.C."/>
            <person name="Lam T.T."/>
            <person name="Lin S."/>
            <person name="Zhang Q."/>
            <person name="Li G."/>
            <person name="Tian J."/>
            <person name="Gong T."/>
            <person name="Liu H."/>
            <person name="Zhang D."/>
            <person name="Fang L."/>
            <person name="Ye C."/>
            <person name="Zhang J."/>
            <person name="Hu W."/>
            <person name="Xu A."/>
            <person name="Ren Y."/>
            <person name="Zhang G."/>
            <person name="Bruford M.W."/>
            <person name="Li Q."/>
            <person name="Ma L."/>
            <person name="Guo Y."/>
            <person name="An N."/>
            <person name="Hu Y."/>
            <person name="Zheng Y."/>
            <person name="Shi Y."/>
            <person name="Li Z."/>
            <person name="Liu Q."/>
            <person name="Chen Y."/>
            <person name="Zhao J."/>
            <person name="Qu N."/>
            <person name="Zhao S."/>
            <person name="Tian F."/>
            <person name="Wang X."/>
            <person name="Wang H."/>
            <person name="Xu L."/>
            <person name="Liu X."/>
            <person name="Vinar T."/>
            <person name="Wang Y."/>
            <person name="Lam T.W."/>
            <person name="Yiu S.M."/>
            <person name="Liu S."/>
            <person name="Zhang H."/>
            <person name="Li D."/>
            <person name="Huang Y."/>
            <person name="Wang X."/>
            <person name="Yang G."/>
            <person name="Jiang Z."/>
            <person name="Wang J."/>
            <person name="Qin N."/>
            <person name="Li L."/>
            <person name="Li J."/>
            <person name="Bolund L."/>
            <person name="Kristiansen K."/>
            <person name="Wong G.K."/>
            <person name="Olson M."/>
            <person name="Zhang X."/>
            <person name="Li S."/>
            <person name="Yang H."/>
            <person name="Wang J."/>
            <person name="Wang J."/>
        </authorList>
    </citation>
    <scope>NUCLEOTIDE SEQUENCE [LARGE SCALE GENOMIC DNA]</scope>
</reference>
<evidence type="ECO:0000256" key="8">
    <source>
        <dbReference type="ARBA" id="ARBA00023136"/>
    </source>
</evidence>
<dbReference type="GO" id="GO:0042476">
    <property type="term" value="P:odontogenesis"/>
    <property type="evidence" value="ECO:0007669"/>
    <property type="project" value="Ensembl"/>
</dbReference>
<comment type="catalytic activity">
    <reaction evidence="16">
        <text>nitric oxide(out) = nitric oxide(in)</text>
        <dbReference type="Rhea" id="RHEA:74895"/>
        <dbReference type="ChEBI" id="CHEBI:16480"/>
    </reaction>
</comment>
<dbReference type="GO" id="GO:0072230">
    <property type="term" value="P:metanephric proximal straight tubule development"/>
    <property type="evidence" value="ECO:0007669"/>
    <property type="project" value="Ensembl"/>
</dbReference>
<comment type="function">
    <text evidence="18">Forms a water channel that facilitates the transport of water across cell membranes, playing a crucial role in water homeostasis in various tissues. Could also be permeable to small solutes including hydrogen peroxide, glycerol and gases such as amonnia (NH3), nitric oxide (NO) and carbon dioxide (CO2). Recruited to the ankyrin-1 complex, a multiprotein complex of the erythrocyte membrane, it could be part of a CO2 metabolon, linking facilitated diffusion of CO2 across the membrane, anion exchange of Cl(-)/HCO3(-) and interconversion of dissolved CO2 and carbonic acid in the cytosol. In vitro, it shows non-selective gated cation channel activity and may be permeable to cations like K(+) and Na(+) in vivo.</text>
</comment>
<dbReference type="InterPro" id="IPR034294">
    <property type="entry name" value="Aquaporin_transptr"/>
</dbReference>
<dbReference type="PRINTS" id="PR00783">
    <property type="entry name" value="MINTRINSICP"/>
</dbReference>
<dbReference type="GO" id="GO:0072220">
    <property type="term" value="P:metanephric descending thin limb development"/>
    <property type="evidence" value="ECO:0007669"/>
    <property type="project" value="Ensembl"/>
</dbReference>
<dbReference type="GO" id="GO:0031965">
    <property type="term" value="C:nuclear membrane"/>
    <property type="evidence" value="ECO:0007669"/>
    <property type="project" value="Ensembl"/>
</dbReference>
<dbReference type="GO" id="GO:0003094">
    <property type="term" value="P:glomerular filtration"/>
    <property type="evidence" value="ECO:0007669"/>
    <property type="project" value="Ensembl"/>
</dbReference>
<dbReference type="InterPro" id="IPR022357">
    <property type="entry name" value="MIP_CS"/>
</dbReference>
<evidence type="ECO:0000313" key="22">
    <source>
        <dbReference type="Ensembl" id="ENSAMEP00000029275.1"/>
    </source>
</evidence>